<accession>A0ACC1DHY1</accession>
<gene>
    <name evidence="1" type="ORF">K1T71_001549</name>
</gene>
<keyword evidence="2" id="KW-1185">Reference proteome</keyword>
<sequence>MKLRLNNLFLLTRIIDNNIGSQAARASFSVRTSSHDATGSRASPAPLTDLLGRKHNYLRISLTEKCNLRCQYCMPAEGVQLSARSALLSTAEVLRLAGVFARLGVNKVRLTGGEPTLRPDLAEVIAGLRAIDGIDSVAITTNGLVLTRRLVALQRAGLSALNVSLDSLRAPRYERMARRPGLARVLAGIDLALQLGYSPVKVNTVLIRGFNDDEICDFVELTRDRDIEIRFIEFMPFSGNKWDDSKLVSGAEALAAARAAYGPLQREPPRPHDTATLWRAAGHRGRVGFISSMTEHFCAGCNRLRLTADGNLKVCLFGVRELSLRDAVRAGAADADLDALVRLALRNKKPAHAESRPYGEPAHDTDRRLARWGWWGSRGRRAAARGYCTLTHLDAEGRARMVDVGEREATRRAAAAECAVVVGARLLRLLRDARLPKGDALTVAEVAGVLAAKRTADLIPMCHPLPLECVRVEVRLPRGECAAGGAVAVRCEARATARTGAEMEALVGCAVAALALYDMCKSVDREITITQLRVVHKEGGRRDAAAAPLPPPPLRAPDASPLRVSETYAPTDLAHF</sequence>
<name>A0ACC1DHY1_9NEOP</name>
<evidence type="ECO:0000313" key="1">
    <source>
        <dbReference type="EMBL" id="KAJ0183573.1"/>
    </source>
</evidence>
<reference evidence="1 2" key="1">
    <citation type="journal article" date="2021" name="Front. Genet.">
        <title>Chromosome-Level Genome Assembly Reveals Significant Gene Expansion in the Toll and IMD Signaling Pathways of Dendrolimus kikuchii.</title>
        <authorList>
            <person name="Zhou J."/>
            <person name="Wu P."/>
            <person name="Xiong Z."/>
            <person name="Liu N."/>
            <person name="Zhao N."/>
            <person name="Ji M."/>
            <person name="Qiu Y."/>
            <person name="Yang B."/>
        </authorList>
    </citation>
    <scope>NUCLEOTIDE SEQUENCE [LARGE SCALE GENOMIC DNA]</scope>
    <source>
        <strain evidence="1">Ann1</strain>
    </source>
</reference>
<dbReference type="Proteomes" id="UP000824533">
    <property type="component" value="Linkage Group LG02"/>
</dbReference>
<comment type="caution">
    <text evidence="1">The sequence shown here is derived from an EMBL/GenBank/DDBJ whole genome shotgun (WGS) entry which is preliminary data.</text>
</comment>
<protein>
    <submittedName>
        <fullName evidence="1">Uncharacterized protein</fullName>
    </submittedName>
</protein>
<proteinExistence type="predicted"/>
<evidence type="ECO:0000313" key="2">
    <source>
        <dbReference type="Proteomes" id="UP000824533"/>
    </source>
</evidence>
<dbReference type="EMBL" id="CM034388">
    <property type="protein sequence ID" value="KAJ0183573.1"/>
    <property type="molecule type" value="Genomic_DNA"/>
</dbReference>
<organism evidence="1 2">
    <name type="scientific">Dendrolimus kikuchii</name>
    <dbReference type="NCBI Taxonomy" id="765133"/>
    <lineage>
        <taxon>Eukaryota</taxon>
        <taxon>Metazoa</taxon>
        <taxon>Ecdysozoa</taxon>
        <taxon>Arthropoda</taxon>
        <taxon>Hexapoda</taxon>
        <taxon>Insecta</taxon>
        <taxon>Pterygota</taxon>
        <taxon>Neoptera</taxon>
        <taxon>Endopterygota</taxon>
        <taxon>Lepidoptera</taxon>
        <taxon>Glossata</taxon>
        <taxon>Ditrysia</taxon>
        <taxon>Bombycoidea</taxon>
        <taxon>Lasiocampidae</taxon>
        <taxon>Dendrolimus</taxon>
    </lineage>
</organism>